<dbReference type="RefSeq" id="WP_253800256.1">
    <property type="nucleotide sequence ID" value="NZ_BAAAUB010000002.1"/>
</dbReference>
<dbReference type="InterPro" id="IPR046291">
    <property type="entry name" value="DUF6328"/>
</dbReference>
<keyword evidence="4" id="KW-1185">Reference proteome</keyword>
<proteinExistence type="predicted"/>
<evidence type="ECO:0000256" key="2">
    <source>
        <dbReference type="SAM" id="Phobius"/>
    </source>
</evidence>
<dbReference type="EMBL" id="JAMZDX010000004">
    <property type="protein sequence ID" value="MCP2311675.1"/>
    <property type="molecule type" value="Genomic_DNA"/>
</dbReference>
<comment type="caution">
    <text evidence="3">The sequence shown here is derived from an EMBL/GenBank/DDBJ whole genome shotgun (WGS) entry which is preliminary data.</text>
</comment>
<feature type="transmembrane region" description="Helical" evidence="2">
    <location>
        <begin position="76"/>
        <end position="98"/>
    </location>
</feature>
<evidence type="ECO:0000313" key="3">
    <source>
        <dbReference type="EMBL" id="MCP2311675.1"/>
    </source>
</evidence>
<feature type="transmembrane region" description="Helical" evidence="2">
    <location>
        <begin position="44"/>
        <end position="64"/>
    </location>
</feature>
<sequence length="189" mass="20840">MTSSRPVRPGPRNTGADRERSDPGRHETPEERADRLWGDILQEVRVCQTGAQILFGFLLSVVFTDRFGSLSEFDRHLYVVTVLFGAAATGALIAPVAIHRFLAGRGLKPELVHVAARLVVTGLVLLALTLAAALLLLLRTATGGSPVAWVLTGAVLLWFATCWLLLPRHLLRSRTRPRADRDERRPPRL</sequence>
<keyword evidence="2" id="KW-1133">Transmembrane helix</keyword>
<name>A0ABT1J2L7_9ACTN</name>
<evidence type="ECO:0000313" key="4">
    <source>
        <dbReference type="Proteomes" id="UP001206483"/>
    </source>
</evidence>
<evidence type="ECO:0000256" key="1">
    <source>
        <dbReference type="SAM" id="MobiDB-lite"/>
    </source>
</evidence>
<protein>
    <recommendedName>
        <fullName evidence="5">Integral membrane protein</fullName>
    </recommendedName>
</protein>
<feature type="transmembrane region" description="Helical" evidence="2">
    <location>
        <begin position="147"/>
        <end position="166"/>
    </location>
</feature>
<accession>A0ABT1J2L7</accession>
<reference evidence="3 4" key="1">
    <citation type="submission" date="2022-06" db="EMBL/GenBank/DDBJ databases">
        <title>Sequencing the genomes of 1000 actinobacteria strains.</title>
        <authorList>
            <person name="Klenk H.-P."/>
        </authorList>
    </citation>
    <scope>NUCLEOTIDE SEQUENCE [LARGE SCALE GENOMIC DNA]</scope>
    <source>
        <strain evidence="3 4">DSM 41656</strain>
    </source>
</reference>
<gene>
    <name evidence="3" type="ORF">FHR36_004838</name>
</gene>
<keyword evidence="2" id="KW-0472">Membrane</keyword>
<dbReference type="Proteomes" id="UP001206483">
    <property type="component" value="Unassembled WGS sequence"/>
</dbReference>
<feature type="region of interest" description="Disordered" evidence="1">
    <location>
        <begin position="1"/>
        <end position="32"/>
    </location>
</feature>
<evidence type="ECO:0008006" key="5">
    <source>
        <dbReference type="Google" id="ProtNLM"/>
    </source>
</evidence>
<feature type="transmembrane region" description="Helical" evidence="2">
    <location>
        <begin position="118"/>
        <end position="141"/>
    </location>
</feature>
<keyword evidence="2" id="KW-0812">Transmembrane</keyword>
<organism evidence="3 4">
    <name type="scientific">Kitasatospora paracochleata</name>
    <dbReference type="NCBI Taxonomy" id="58354"/>
    <lineage>
        <taxon>Bacteria</taxon>
        <taxon>Bacillati</taxon>
        <taxon>Actinomycetota</taxon>
        <taxon>Actinomycetes</taxon>
        <taxon>Kitasatosporales</taxon>
        <taxon>Streptomycetaceae</taxon>
        <taxon>Kitasatospora</taxon>
    </lineage>
</organism>
<feature type="compositionally biased region" description="Basic and acidic residues" evidence="1">
    <location>
        <begin position="15"/>
        <end position="32"/>
    </location>
</feature>
<dbReference type="Pfam" id="PF19853">
    <property type="entry name" value="DUF6328"/>
    <property type="match status" value="1"/>
</dbReference>